<sequence>MMMLRVGVWGDEQWVEGTSSSKLVSSSPASLPSSSLLSALISSSSSSSASMSATENLGEGGITTSSILGERDESERRPSTSSRDLLREAASPSALIV</sequence>
<comment type="caution">
    <text evidence="2">The sequence shown here is derived from an EMBL/GenBank/DDBJ whole genome shotgun (WGS) entry which is preliminary data.</text>
</comment>
<evidence type="ECO:0000313" key="2">
    <source>
        <dbReference type="EMBL" id="MPC70588.1"/>
    </source>
</evidence>
<name>A0A5B7HPH0_PORTR</name>
<keyword evidence="3" id="KW-1185">Reference proteome</keyword>
<proteinExistence type="predicted"/>
<accession>A0A5B7HPH0</accession>
<evidence type="ECO:0000313" key="3">
    <source>
        <dbReference type="Proteomes" id="UP000324222"/>
    </source>
</evidence>
<gene>
    <name evidence="2" type="ORF">E2C01_064839</name>
</gene>
<dbReference type="EMBL" id="VSRR010031388">
    <property type="protein sequence ID" value="MPC70588.1"/>
    <property type="molecule type" value="Genomic_DNA"/>
</dbReference>
<feature type="region of interest" description="Disordered" evidence="1">
    <location>
        <begin position="48"/>
        <end position="97"/>
    </location>
</feature>
<reference evidence="2 3" key="1">
    <citation type="submission" date="2019-05" db="EMBL/GenBank/DDBJ databases">
        <title>Another draft genome of Portunus trituberculatus and its Hox gene families provides insights of decapod evolution.</title>
        <authorList>
            <person name="Jeong J.-H."/>
            <person name="Song I."/>
            <person name="Kim S."/>
            <person name="Choi T."/>
            <person name="Kim D."/>
            <person name="Ryu S."/>
            <person name="Kim W."/>
        </authorList>
    </citation>
    <scope>NUCLEOTIDE SEQUENCE [LARGE SCALE GENOMIC DNA]</scope>
    <source>
        <tissue evidence="2">Muscle</tissue>
    </source>
</reference>
<dbReference type="Proteomes" id="UP000324222">
    <property type="component" value="Unassembled WGS sequence"/>
</dbReference>
<feature type="compositionally biased region" description="Basic and acidic residues" evidence="1">
    <location>
        <begin position="69"/>
        <end position="78"/>
    </location>
</feature>
<protein>
    <submittedName>
        <fullName evidence="2">Uncharacterized protein</fullName>
    </submittedName>
</protein>
<organism evidence="2 3">
    <name type="scientific">Portunus trituberculatus</name>
    <name type="common">Swimming crab</name>
    <name type="synonym">Neptunus trituberculatus</name>
    <dbReference type="NCBI Taxonomy" id="210409"/>
    <lineage>
        <taxon>Eukaryota</taxon>
        <taxon>Metazoa</taxon>
        <taxon>Ecdysozoa</taxon>
        <taxon>Arthropoda</taxon>
        <taxon>Crustacea</taxon>
        <taxon>Multicrustacea</taxon>
        <taxon>Malacostraca</taxon>
        <taxon>Eumalacostraca</taxon>
        <taxon>Eucarida</taxon>
        <taxon>Decapoda</taxon>
        <taxon>Pleocyemata</taxon>
        <taxon>Brachyura</taxon>
        <taxon>Eubrachyura</taxon>
        <taxon>Portunoidea</taxon>
        <taxon>Portunidae</taxon>
        <taxon>Portuninae</taxon>
        <taxon>Portunus</taxon>
    </lineage>
</organism>
<evidence type="ECO:0000256" key="1">
    <source>
        <dbReference type="SAM" id="MobiDB-lite"/>
    </source>
</evidence>
<dbReference type="AlphaFoldDB" id="A0A5B7HPH0"/>